<proteinExistence type="predicted"/>
<dbReference type="EMBL" id="JAGKHQ010000015">
    <property type="protein sequence ID" value="KAG7495931.1"/>
    <property type="molecule type" value="Genomic_DNA"/>
</dbReference>
<protein>
    <submittedName>
        <fullName evidence="2">Uncharacterized protein</fullName>
    </submittedName>
</protein>
<feature type="compositionally biased region" description="Basic and acidic residues" evidence="1">
    <location>
        <begin position="76"/>
        <end position="91"/>
    </location>
</feature>
<accession>A0AAV6QV90</accession>
<feature type="region of interest" description="Disordered" evidence="1">
    <location>
        <begin position="63"/>
        <end position="91"/>
    </location>
</feature>
<organism evidence="2 3">
    <name type="scientific">Solea senegalensis</name>
    <name type="common">Senegalese sole</name>
    <dbReference type="NCBI Taxonomy" id="28829"/>
    <lineage>
        <taxon>Eukaryota</taxon>
        <taxon>Metazoa</taxon>
        <taxon>Chordata</taxon>
        <taxon>Craniata</taxon>
        <taxon>Vertebrata</taxon>
        <taxon>Euteleostomi</taxon>
        <taxon>Actinopterygii</taxon>
        <taxon>Neopterygii</taxon>
        <taxon>Teleostei</taxon>
        <taxon>Neoteleostei</taxon>
        <taxon>Acanthomorphata</taxon>
        <taxon>Carangaria</taxon>
        <taxon>Pleuronectiformes</taxon>
        <taxon>Pleuronectoidei</taxon>
        <taxon>Soleidae</taxon>
        <taxon>Solea</taxon>
    </lineage>
</organism>
<evidence type="ECO:0000313" key="2">
    <source>
        <dbReference type="EMBL" id="KAG7495931.1"/>
    </source>
</evidence>
<name>A0AAV6QV90_SOLSE</name>
<dbReference type="Proteomes" id="UP000693946">
    <property type="component" value="Linkage Group LG3"/>
</dbReference>
<gene>
    <name evidence="2" type="ORF">JOB18_008388</name>
</gene>
<sequence>MKKKGKREREVRGRECCGIWRDERVERGMRRRRRRDEEEVGKQSNNFGVWELQRRIDQSEFSLPCGFAPRSSQSSEPRDFSASEDERRSET</sequence>
<evidence type="ECO:0000256" key="1">
    <source>
        <dbReference type="SAM" id="MobiDB-lite"/>
    </source>
</evidence>
<reference evidence="2 3" key="1">
    <citation type="journal article" date="2021" name="Sci. Rep.">
        <title>Chromosome anchoring in Senegalese sole (Solea senegalensis) reveals sex-associated markers and genome rearrangements in flatfish.</title>
        <authorList>
            <person name="Guerrero-Cozar I."/>
            <person name="Gomez-Garrido J."/>
            <person name="Berbel C."/>
            <person name="Martinez-Blanch J.F."/>
            <person name="Alioto T."/>
            <person name="Claros M.G."/>
            <person name="Gagnaire P.A."/>
            <person name="Manchado M."/>
        </authorList>
    </citation>
    <scope>NUCLEOTIDE SEQUENCE [LARGE SCALE GENOMIC DNA]</scope>
    <source>
        <strain evidence="2">Sse05_10M</strain>
    </source>
</reference>
<keyword evidence="3" id="KW-1185">Reference proteome</keyword>
<comment type="caution">
    <text evidence="2">The sequence shown here is derived from an EMBL/GenBank/DDBJ whole genome shotgun (WGS) entry which is preliminary data.</text>
</comment>
<evidence type="ECO:0000313" key="3">
    <source>
        <dbReference type="Proteomes" id="UP000693946"/>
    </source>
</evidence>
<dbReference type="AlphaFoldDB" id="A0AAV6QV90"/>